<accession>A0A4S2HF15</accession>
<evidence type="ECO:0000256" key="5">
    <source>
        <dbReference type="ARBA" id="ARBA00022490"/>
    </source>
</evidence>
<keyword evidence="5 9" id="KW-0963">Cytoplasm</keyword>
<dbReference type="InterPro" id="IPR023016">
    <property type="entry name" value="HisA/PriA"/>
</dbReference>
<dbReference type="SUPFAM" id="SSF51366">
    <property type="entry name" value="Ribulose-phoshate binding barrel"/>
    <property type="match status" value="1"/>
</dbReference>
<keyword evidence="8 9" id="KW-0413">Isomerase</keyword>
<dbReference type="Proteomes" id="UP000305451">
    <property type="component" value="Unassembled WGS sequence"/>
</dbReference>
<dbReference type="EC" id="5.3.1.16" evidence="9"/>
<dbReference type="PANTHER" id="PTHR43090:SF2">
    <property type="entry name" value="1-(5-PHOSPHORIBOSYL)-5-[(5-PHOSPHORIBOSYLAMINO)METHYLIDENEAMINO] IMIDAZOLE-4-CARBOXAMIDE ISOMERASE"/>
    <property type="match status" value="1"/>
</dbReference>
<evidence type="ECO:0000256" key="6">
    <source>
        <dbReference type="ARBA" id="ARBA00022605"/>
    </source>
</evidence>
<dbReference type="OrthoDB" id="9807749at2"/>
<reference evidence="11 12" key="1">
    <citation type="journal article" date="2013" name="Int. J. Syst. Evol. Microbiol.">
        <title>Marinicauda pacifica gen. nov., sp. nov., a prosthecate alphaproteobacterium of the family Hyphomonadaceae isolated from deep seawater.</title>
        <authorList>
            <person name="Zhang X.Y."/>
            <person name="Li G.W."/>
            <person name="Wang C.S."/>
            <person name="Zhang Y.J."/>
            <person name="Xu X.W."/>
            <person name="Li H."/>
            <person name="Liu A."/>
            <person name="Liu C."/>
            <person name="Xie B.B."/>
            <person name="Qin Q.L."/>
            <person name="Xu Z."/>
            <person name="Chen X.L."/>
            <person name="Zhou B.C."/>
            <person name="Zhang Y.Z."/>
        </authorList>
    </citation>
    <scope>NUCLEOTIDE SEQUENCE [LARGE SCALE GENOMIC DNA]</scope>
    <source>
        <strain evidence="11 12">P-1 km-3</strain>
    </source>
</reference>
<keyword evidence="12" id="KW-1185">Reference proteome</keyword>
<evidence type="ECO:0000256" key="7">
    <source>
        <dbReference type="ARBA" id="ARBA00023102"/>
    </source>
</evidence>
<feature type="active site" description="Proton donor" evidence="9">
    <location>
        <position position="129"/>
    </location>
</feature>
<comment type="subcellular location">
    <subcellularLocation>
        <location evidence="2 9">Cytoplasm</location>
    </subcellularLocation>
</comment>
<evidence type="ECO:0000313" key="11">
    <source>
        <dbReference type="EMBL" id="TGY94626.1"/>
    </source>
</evidence>
<evidence type="ECO:0000256" key="2">
    <source>
        <dbReference type="ARBA" id="ARBA00004496"/>
    </source>
</evidence>
<dbReference type="GO" id="GO:0000105">
    <property type="term" value="P:L-histidine biosynthetic process"/>
    <property type="evidence" value="ECO:0007669"/>
    <property type="project" value="UniProtKB-UniRule"/>
</dbReference>
<dbReference type="GO" id="GO:0000162">
    <property type="term" value="P:L-tryptophan biosynthetic process"/>
    <property type="evidence" value="ECO:0007669"/>
    <property type="project" value="TreeGrafter"/>
</dbReference>
<dbReference type="AlphaFoldDB" id="A0A4S2HF15"/>
<evidence type="ECO:0000256" key="4">
    <source>
        <dbReference type="ARBA" id="ARBA00009667"/>
    </source>
</evidence>
<protein>
    <recommendedName>
        <fullName evidence="9">1-(5-phosphoribosyl)-5-[(5-phosphoribosylamino)methylideneamino] imidazole-4-carboxamide isomerase</fullName>
        <ecNumber evidence="9">5.3.1.16</ecNumber>
    </recommendedName>
    <alternativeName>
        <fullName evidence="9">Phosphoribosylformimino-5-aminoimidazole carboxamide ribotide isomerase</fullName>
    </alternativeName>
</protein>
<dbReference type="PANTHER" id="PTHR43090">
    <property type="entry name" value="1-(5-PHOSPHORIBOSYL)-5-[(5-PHOSPHORIBOSYLAMINO)METHYLIDENEAMINO] IMIDAZOLE-4-CARBOXAMIDE ISOMERASE"/>
    <property type="match status" value="1"/>
</dbReference>
<keyword evidence="6 9" id="KW-0028">Amino-acid biosynthesis</keyword>
<dbReference type="InterPro" id="IPR006062">
    <property type="entry name" value="His_biosynth"/>
</dbReference>
<dbReference type="HAMAP" id="MF_01014">
    <property type="entry name" value="HisA"/>
    <property type="match status" value="1"/>
</dbReference>
<dbReference type="InterPro" id="IPR011060">
    <property type="entry name" value="RibuloseP-bd_barrel"/>
</dbReference>
<evidence type="ECO:0000313" key="12">
    <source>
        <dbReference type="Proteomes" id="UP000305451"/>
    </source>
</evidence>
<dbReference type="GO" id="GO:0003949">
    <property type="term" value="F:1-(5-phosphoribosyl)-5-[(5-phosphoribosylamino)methylideneamino]imidazole-4-carboxamide isomerase activity"/>
    <property type="evidence" value="ECO:0007669"/>
    <property type="project" value="UniProtKB-UniRule"/>
</dbReference>
<dbReference type="GO" id="GO:0005737">
    <property type="term" value="C:cytoplasm"/>
    <property type="evidence" value="ECO:0007669"/>
    <property type="project" value="UniProtKB-SubCell"/>
</dbReference>
<dbReference type="FunFam" id="3.20.20.70:FF:000009">
    <property type="entry name" value="1-(5-phosphoribosyl)-5-[(5-phosphoribosylamino)methylideneamino] imidazole-4-carboxamide isomerase"/>
    <property type="match status" value="1"/>
</dbReference>
<comment type="similarity">
    <text evidence="4 9 10">Belongs to the HisA/HisF family.</text>
</comment>
<dbReference type="CDD" id="cd04732">
    <property type="entry name" value="HisA"/>
    <property type="match status" value="1"/>
</dbReference>
<dbReference type="Gene3D" id="3.20.20.70">
    <property type="entry name" value="Aldolase class I"/>
    <property type="match status" value="1"/>
</dbReference>
<comment type="catalytic activity">
    <reaction evidence="1 9">
        <text>1-(5-phospho-beta-D-ribosyl)-5-[(5-phospho-beta-D-ribosylamino)methylideneamino]imidazole-4-carboxamide = 5-[(5-phospho-1-deoxy-D-ribulos-1-ylimino)methylamino]-1-(5-phospho-beta-D-ribosyl)imidazole-4-carboxamide</text>
        <dbReference type="Rhea" id="RHEA:15469"/>
        <dbReference type="ChEBI" id="CHEBI:58435"/>
        <dbReference type="ChEBI" id="CHEBI:58525"/>
        <dbReference type="EC" id="5.3.1.16"/>
    </reaction>
</comment>
<sequence>MILYPAIDVLDGQVVRLEKGDFNAVTEYGDDPVAVAEDYLKAGASWLHMVDLSGARDGTRRQGDLVSRITATGIKVQTGGGVRSRADVEAILEAGASRAVVGSLAVTSPQTVIGWLNEFGPEAITAAFDVRIVNATPYPTAKGWTEVSARTLGELLEDYRRAELSHALVTDVGRDGMLQGPNTELYRDLALARPDLRWQASGGVSSLDDLTALKEAGADGAIIGKALFEGRFTLEEALSC</sequence>
<comment type="pathway">
    <text evidence="3 9">Amino-acid biosynthesis; L-histidine biosynthesis; L-histidine from 5-phospho-alpha-D-ribose 1-diphosphate: step 4/9.</text>
</comment>
<evidence type="ECO:0000256" key="3">
    <source>
        <dbReference type="ARBA" id="ARBA00005133"/>
    </source>
</evidence>
<organism evidence="11 12">
    <name type="scientific">Marinicauda pacifica</name>
    <dbReference type="NCBI Taxonomy" id="1133559"/>
    <lineage>
        <taxon>Bacteria</taxon>
        <taxon>Pseudomonadati</taxon>
        <taxon>Pseudomonadota</taxon>
        <taxon>Alphaproteobacteria</taxon>
        <taxon>Maricaulales</taxon>
        <taxon>Maricaulaceae</taxon>
        <taxon>Marinicauda</taxon>
    </lineage>
</organism>
<dbReference type="UniPathway" id="UPA00031">
    <property type="reaction ID" value="UER00009"/>
</dbReference>
<dbReference type="InterPro" id="IPR044524">
    <property type="entry name" value="Isoase_HisA-like"/>
</dbReference>
<evidence type="ECO:0000256" key="1">
    <source>
        <dbReference type="ARBA" id="ARBA00000901"/>
    </source>
</evidence>
<dbReference type="RefSeq" id="WP_135943823.1">
    <property type="nucleotide sequence ID" value="NZ_BMEI01000001.1"/>
</dbReference>
<dbReference type="EMBL" id="SRXV01000001">
    <property type="protein sequence ID" value="TGY94626.1"/>
    <property type="molecule type" value="Genomic_DNA"/>
</dbReference>
<evidence type="ECO:0000256" key="9">
    <source>
        <dbReference type="HAMAP-Rule" id="MF_01014"/>
    </source>
</evidence>
<dbReference type="Pfam" id="PF00977">
    <property type="entry name" value="His_biosynth"/>
    <property type="match status" value="1"/>
</dbReference>
<evidence type="ECO:0000256" key="10">
    <source>
        <dbReference type="RuleBase" id="RU003657"/>
    </source>
</evidence>
<keyword evidence="7 9" id="KW-0368">Histidine biosynthesis</keyword>
<feature type="active site" description="Proton acceptor" evidence="9">
    <location>
        <position position="8"/>
    </location>
</feature>
<comment type="caution">
    <text evidence="11">The sequence shown here is derived from an EMBL/GenBank/DDBJ whole genome shotgun (WGS) entry which is preliminary data.</text>
</comment>
<gene>
    <name evidence="9" type="primary">hisA</name>
    <name evidence="11" type="ORF">E5162_04965</name>
</gene>
<proteinExistence type="inferred from homology"/>
<name>A0A4S2HF15_9PROT</name>
<evidence type="ECO:0000256" key="8">
    <source>
        <dbReference type="ARBA" id="ARBA00023235"/>
    </source>
</evidence>
<dbReference type="InterPro" id="IPR013785">
    <property type="entry name" value="Aldolase_TIM"/>
</dbReference>